<reference evidence="3 4" key="1">
    <citation type="journal article" date="2013" name="PLoS ONE">
        <title>Assembly-driven community genomics of a hypersaline microbial ecosystem.</title>
        <authorList>
            <person name="Podell S."/>
            <person name="Ugalde J.A."/>
            <person name="Narasingarao P."/>
            <person name="Banfield J.F."/>
            <person name="Heidelberg K.B."/>
            <person name="Allen E.E."/>
        </authorList>
    </citation>
    <scope>NUCLEOTIDE SEQUENCE [LARGE SCALE GENOMIC DNA]</scope>
    <source>
        <strain evidence="4">J07HQW2</strain>
    </source>
</reference>
<sequence>MSKITFRADDNLVEQLEGIKQSKSEVMREALRAYLENRKAGYENKSETVNDEIGSEFLSPDERSAQSADHPMTESKNHTAQSIDREVTVNIVLDGEPEAVYTDRQEGTAAEPTEELDIAVETEADRKTSHSEETSKCNKCGKVITDSQVYCPNCGEKATHRAFCECGDEIQSDWAFCPSCGRRTSAADVLESS</sequence>
<feature type="compositionally biased region" description="Basic and acidic residues" evidence="1">
    <location>
        <begin position="38"/>
        <end position="48"/>
    </location>
</feature>
<dbReference type="AlphaFoldDB" id="U1N0B8"/>
<protein>
    <submittedName>
        <fullName evidence="3">Transcriptional regulator, CopG family protein</fullName>
    </submittedName>
</protein>
<feature type="region of interest" description="Disordered" evidence="1">
    <location>
        <begin position="38"/>
        <end position="80"/>
    </location>
</feature>
<dbReference type="EMBL" id="KE356561">
    <property type="protein sequence ID" value="ERG96239.1"/>
    <property type="molecule type" value="Genomic_DNA"/>
</dbReference>
<feature type="domain" description="DZANK-type" evidence="2">
    <location>
        <begin position="137"/>
        <end position="181"/>
    </location>
</feature>
<evidence type="ECO:0000256" key="1">
    <source>
        <dbReference type="SAM" id="MobiDB-lite"/>
    </source>
</evidence>
<feature type="compositionally biased region" description="Basic and acidic residues" evidence="1">
    <location>
        <begin position="71"/>
        <end position="80"/>
    </location>
</feature>
<dbReference type="Pfam" id="PF12773">
    <property type="entry name" value="DZR"/>
    <property type="match status" value="1"/>
</dbReference>
<organism evidence="3 4">
    <name type="scientific">Haloquadratum walsbyi J07HQW2</name>
    <dbReference type="NCBI Taxonomy" id="1238425"/>
    <lineage>
        <taxon>Archaea</taxon>
        <taxon>Methanobacteriati</taxon>
        <taxon>Methanobacteriota</taxon>
        <taxon>Stenosarchaea group</taxon>
        <taxon>Halobacteria</taxon>
        <taxon>Halobacteriales</taxon>
        <taxon>Haloferacaceae</taxon>
        <taxon>Haloquadratum</taxon>
    </lineage>
</organism>
<dbReference type="InterPro" id="IPR025874">
    <property type="entry name" value="DZR"/>
</dbReference>
<evidence type="ECO:0000313" key="3">
    <source>
        <dbReference type="EMBL" id="ERG96239.1"/>
    </source>
</evidence>
<name>U1N0B8_9EURY</name>
<dbReference type="CDD" id="cd22231">
    <property type="entry name" value="RHH_NikR_HicB-like"/>
    <property type="match status" value="1"/>
</dbReference>
<evidence type="ECO:0000313" key="4">
    <source>
        <dbReference type="Proteomes" id="UP000030710"/>
    </source>
</evidence>
<dbReference type="Proteomes" id="UP000030710">
    <property type="component" value="Unassembled WGS sequence"/>
</dbReference>
<dbReference type="eggNOG" id="arCOG01916">
    <property type="taxonomic scope" value="Archaea"/>
</dbReference>
<evidence type="ECO:0000259" key="2">
    <source>
        <dbReference type="Pfam" id="PF12773"/>
    </source>
</evidence>
<proteinExistence type="predicted"/>
<dbReference type="RefSeq" id="WP_021055707.1">
    <property type="nucleotide sequence ID" value="NZ_KE356561.1"/>
</dbReference>
<dbReference type="STRING" id="1238425.J07HQW2_02714"/>
<dbReference type="HOGENOM" id="CLU_098526_0_0_2"/>
<accession>U1N0B8</accession>
<gene>
    <name evidence="3" type="ORF">J07HQW2_02714</name>
</gene>